<evidence type="ECO:0000259" key="3">
    <source>
        <dbReference type="PROSITE" id="PS50102"/>
    </source>
</evidence>
<evidence type="ECO:0000313" key="5">
    <source>
        <dbReference type="Proteomes" id="UP001189429"/>
    </source>
</evidence>
<dbReference type="CDD" id="cd00590">
    <property type="entry name" value="RRM_SF"/>
    <property type="match status" value="1"/>
</dbReference>
<dbReference type="PROSITE" id="PS50102">
    <property type="entry name" value="RRM"/>
    <property type="match status" value="1"/>
</dbReference>
<evidence type="ECO:0000256" key="1">
    <source>
        <dbReference type="PROSITE-ProRule" id="PRU00176"/>
    </source>
</evidence>
<keyword evidence="5" id="KW-1185">Reference proteome</keyword>
<evidence type="ECO:0000313" key="4">
    <source>
        <dbReference type="EMBL" id="CAK0849417.1"/>
    </source>
</evidence>
<dbReference type="InterPro" id="IPR000504">
    <property type="entry name" value="RRM_dom"/>
</dbReference>
<feature type="region of interest" description="Disordered" evidence="2">
    <location>
        <begin position="132"/>
        <end position="154"/>
    </location>
</feature>
<evidence type="ECO:0000256" key="2">
    <source>
        <dbReference type="SAM" id="MobiDB-lite"/>
    </source>
</evidence>
<sequence>MGDSRRDAAIDSRRDAVTLALVIGSRRDADLGAPDEVRELREALPEGPRGRTAFFEDVLRDRVKALQKNDPKGKEQWIIYTTRYGSRASTKQRQSSRQRDPKFYDEDFLQKFFDNWDNGIMMEGTEDELREVKAGSWSPNGAPAKRTRDDNQGNDDSTGVFFGGLLKDCTEDALKAFAETVGTVKFVKMFTDECGNSRGCGKVFYEDPDVRDAAIKERRAPAAAALPCRRHRRRRRCCVVTFSSSKRTSNRDAHPVSVDIRTVIESGMQLGMRIEVNIGMQ</sequence>
<name>A0ABN9TT60_9DINO</name>
<comment type="caution">
    <text evidence="4">The sequence shown here is derived from an EMBL/GenBank/DDBJ whole genome shotgun (WGS) entry which is preliminary data.</text>
</comment>
<dbReference type="Pfam" id="PF00076">
    <property type="entry name" value="RRM_1"/>
    <property type="match status" value="1"/>
</dbReference>
<protein>
    <recommendedName>
        <fullName evidence="3">RRM domain-containing protein</fullName>
    </recommendedName>
</protein>
<feature type="domain" description="RRM" evidence="3">
    <location>
        <begin position="158"/>
        <end position="245"/>
    </location>
</feature>
<gene>
    <name evidence="4" type="ORF">PCOR1329_LOCUS42107</name>
</gene>
<dbReference type="InterPro" id="IPR035979">
    <property type="entry name" value="RBD_domain_sf"/>
</dbReference>
<organism evidence="4 5">
    <name type="scientific">Prorocentrum cordatum</name>
    <dbReference type="NCBI Taxonomy" id="2364126"/>
    <lineage>
        <taxon>Eukaryota</taxon>
        <taxon>Sar</taxon>
        <taxon>Alveolata</taxon>
        <taxon>Dinophyceae</taxon>
        <taxon>Prorocentrales</taxon>
        <taxon>Prorocentraceae</taxon>
        <taxon>Prorocentrum</taxon>
    </lineage>
</organism>
<dbReference type="EMBL" id="CAUYUJ010015060">
    <property type="protein sequence ID" value="CAK0849417.1"/>
    <property type="molecule type" value="Genomic_DNA"/>
</dbReference>
<dbReference type="Gene3D" id="3.30.70.330">
    <property type="match status" value="1"/>
</dbReference>
<proteinExistence type="predicted"/>
<reference evidence="4" key="1">
    <citation type="submission" date="2023-10" db="EMBL/GenBank/DDBJ databases">
        <authorList>
            <person name="Chen Y."/>
            <person name="Shah S."/>
            <person name="Dougan E. K."/>
            <person name="Thang M."/>
            <person name="Chan C."/>
        </authorList>
    </citation>
    <scope>NUCLEOTIDE SEQUENCE [LARGE SCALE GENOMIC DNA]</scope>
</reference>
<dbReference type="Proteomes" id="UP001189429">
    <property type="component" value="Unassembled WGS sequence"/>
</dbReference>
<dbReference type="SUPFAM" id="SSF54928">
    <property type="entry name" value="RNA-binding domain, RBD"/>
    <property type="match status" value="1"/>
</dbReference>
<dbReference type="SMART" id="SM00360">
    <property type="entry name" value="RRM"/>
    <property type="match status" value="1"/>
</dbReference>
<keyword evidence="1" id="KW-0694">RNA-binding</keyword>
<feature type="non-terminal residue" evidence="4">
    <location>
        <position position="281"/>
    </location>
</feature>
<accession>A0ABN9TT60</accession>
<dbReference type="InterPro" id="IPR012677">
    <property type="entry name" value="Nucleotide-bd_a/b_plait_sf"/>
</dbReference>